<dbReference type="AlphaFoldDB" id="A0AA97FEG9"/>
<protein>
    <submittedName>
        <fullName evidence="2">Uncharacterized protein</fullName>
    </submittedName>
</protein>
<proteinExistence type="predicted"/>
<dbReference type="KEGG" id="mefw:F1737_10395"/>
<sequence length="297" mass="33667">MLAYSYSDTTFGFEESRYEDIYAANGITPPKTELKRANSPDFFEILPEEKRVEIFGEDNFDNIPFGRVIAGNYVIFLIDTGEAVHAVETDGTNVREYDIEPVVVAEQNLPVAERKTGDIEPNLFRGYKINRIFLETIPGVNDNQTGFVDIITVFSDDKTRVFGYDMIKYHIEGSFYGNYDGNMVYAADKSTTWNAFGTIIRKSMNSIRGPGTMSGEISLEEEYQIPSIPFSPVFTTQSKVRAGPYGDVDWFSHSGNFVSPTLGLIGLAAYLFAFYICSVRVYKYFFKREEEKEGEEK</sequence>
<dbReference type="GeneID" id="85230582"/>
<accession>A0AA97FEG9</accession>
<name>A0AA97FEG9_9EURY</name>
<dbReference type="EMBL" id="CP043875">
    <property type="protein sequence ID" value="WOF17057.1"/>
    <property type="molecule type" value="Genomic_DNA"/>
</dbReference>
<feature type="transmembrane region" description="Helical" evidence="1">
    <location>
        <begin position="262"/>
        <end position="282"/>
    </location>
</feature>
<evidence type="ECO:0000313" key="3">
    <source>
        <dbReference type="Proteomes" id="UP001301797"/>
    </source>
</evidence>
<keyword evidence="3" id="KW-1185">Reference proteome</keyword>
<gene>
    <name evidence="2" type="ORF">F1737_10395</name>
</gene>
<dbReference type="Proteomes" id="UP001301797">
    <property type="component" value="Chromosome"/>
</dbReference>
<organism evidence="2 3">
    <name type="scientific">Methanochimaera problematica</name>
    <dbReference type="NCBI Taxonomy" id="2609417"/>
    <lineage>
        <taxon>Archaea</taxon>
        <taxon>Methanobacteriati</taxon>
        <taxon>Methanobacteriota</taxon>
        <taxon>Stenosarchaea group</taxon>
        <taxon>Methanomicrobia</taxon>
        <taxon>Methanomicrobiales</taxon>
        <taxon>Methanomicrobiaceae</taxon>
        <taxon>Methanochimaera</taxon>
    </lineage>
</organism>
<dbReference type="RefSeq" id="WP_317136510.1">
    <property type="nucleotide sequence ID" value="NZ_CP043875.1"/>
</dbReference>
<reference evidence="2 3" key="1">
    <citation type="submission" date="2019-09" db="EMBL/GenBank/DDBJ databases">
        <title>The complete genome of Methanoplanus sp. FWC-SCC4.</title>
        <authorList>
            <person name="Chen S.-C."/>
            <person name="Zhou Y.-Z."/>
            <person name="Lai M.-C."/>
        </authorList>
    </citation>
    <scope>NUCLEOTIDE SEQUENCE [LARGE SCALE GENOMIC DNA]</scope>
    <source>
        <strain evidence="2 3">FWC-SCC4</strain>
    </source>
</reference>
<keyword evidence="1" id="KW-0812">Transmembrane</keyword>
<keyword evidence="1" id="KW-1133">Transmembrane helix</keyword>
<evidence type="ECO:0000256" key="1">
    <source>
        <dbReference type="SAM" id="Phobius"/>
    </source>
</evidence>
<keyword evidence="1" id="KW-0472">Membrane</keyword>
<evidence type="ECO:0000313" key="2">
    <source>
        <dbReference type="EMBL" id="WOF17057.1"/>
    </source>
</evidence>